<protein>
    <submittedName>
        <fullName evidence="1">Uncharacterized protein</fullName>
    </submittedName>
</protein>
<sequence length="63" mass="6598">MSLRSLASFFAVSSEPPWSVVVVSLGIAAPYPSDMLAPLSITGIIAGLTSFLRPHVTRQLGLA</sequence>
<evidence type="ECO:0000313" key="1">
    <source>
        <dbReference type="EMBL" id="GAA1962180.1"/>
    </source>
</evidence>
<dbReference type="EMBL" id="BAAAOG010000005">
    <property type="protein sequence ID" value="GAA1962180.1"/>
    <property type="molecule type" value="Genomic_DNA"/>
</dbReference>
<dbReference type="Proteomes" id="UP001499933">
    <property type="component" value="Unassembled WGS sequence"/>
</dbReference>
<reference evidence="1 2" key="1">
    <citation type="journal article" date="2019" name="Int. J. Syst. Evol. Microbiol.">
        <title>The Global Catalogue of Microorganisms (GCM) 10K type strain sequencing project: providing services to taxonomists for standard genome sequencing and annotation.</title>
        <authorList>
            <consortium name="The Broad Institute Genomics Platform"/>
            <consortium name="The Broad Institute Genome Sequencing Center for Infectious Disease"/>
            <person name="Wu L."/>
            <person name="Ma J."/>
        </authorList>
    </citation>
    <scope>NUCLEOTIDE SEQUENCE [LARGE SCALE GENOMIC DNA]</scope>
    <source>
        <strain evidence="1 2">JCM 14901</strain>
    </source>
</reference>
<proteinExistence type="predicted"/>
<keyword evidence="2" id="KW-1185">Reference proteome</keyword>
<gene>
    <name evidence="1" type="ORF">GCM10009776_26050</name>
</gene>
<organism evidence="1 2">
    <name type="scientific">Microbacterium deminutum</name>
    <dbReference type="NCBI Taxonomy" id="344164"/>
    <lineage>
        <taxon>Bacteria</taxon>
        <taxon>Bacillati</taxon>
        <taxon>Actinomycetota</taxon>
        <taxon>Actinomycetes</taxon>
        <taxon>Micrococcales</taxon>
        <taxon>Microbacteriaceae</taxon>
        <taxon>Microbacterium</taxon>
    </lineage>
</organism>
<evidence type="ECO:0000313" key="2">
    <source>
        <dbReference type="Proteomes" id="UP001499933"/>
    </source>
</evidence>
<comment type="caution">
    <text evidence="1">The sequence shown here is derived from an EMBL/GenBank/DDBJ whole genome shotgun (WGS) entry which is preliminary data.</text>
</comment>
<name>A0ABN2R229_9MICO</name>
<accession>A0ABN2R229</accession>